<organism evidence="2 4">
    <name type="scientific">Sulfodiicoccus acidiphilus</name>
    <dbReference type="NCBI Taxonomy" id="1670455"/>
    <lineage>
        <taxon>Archaea</taxon>
        <taxon>Thermoproteota</taxon>
        <taxon>Thermoprotei</taxon>
        <taxon>Sulfolobales</taxon>
        <taxon>Sulfolobaceae</taxon>
        <taxon>Sulfodiicoccus</taxon>
    </lineage>
</organism>
<dbReference type="PANTHER" id="PTHR43575:SF1">
    <property type="entry name" value="PROTEIN ABCI7, CHLOROPLASTIC"/>
    <property type="match status" value="1"/>
</dbReference>
<dbReference type="Proteomes" id="UP000616143">
    <property type="component" value="Unassembled WGS sequence"/>
</dbReference>
<dbReference type="InterPro" id="IPR037284">
    <property type="entry name" value="SUF_FeS_clus_asmbl_SufBD_sf"/>
</dbReference>
<evidence type="ECO:0000259" key="1">
    <source>
        <dbReference type="Pfam" id="PF01458"/>
    </source>
</evidence>
<gene>
    <name evidence="3" type="ORF">GCM10007116_10810</name>
    <name evidence="2" type="ORF">HS1genome_1127</name>
</gene>
<dbReference type="SUPFAM" id="SSF101960">
    <property type="entry name" value="Stabilizer of iron transporter SufD"/>
    <property type="match status" value="1"/>
</dbReference>
<evidence type="ECO:0000313" key="4">
    <source>
        <dbReference type="Proteomes" id="UP000276741"/>
    </source>
</evidence>
<dbReference type="EMBL" id="AP018553">
    <property type="protein sequence ID" value="BBD72738.1"/>
    <property type="molecule type" value="Genomic_DNA"/>
</dbReference>
<dbReference type="Pfam" id="PF01458">
    <property type="entry name" value="SUFBD_core"/>
    <property type="match status" value="1"/>
</dbReference>
<evidence type="ECO:0000313" key="2">
    <source>
        <dbReference type="EMBL" id="BBD72738.1"/>
    </source>
</evidence>
<dbReference type="AlphaFoldDB" id="A0A348B3I6"/>
<dbReference type="OrthoDB" id="300624at2157"/>
<dbReference type="InterPro" id="IPR055346">
    <property type="entry name" value="Fe-S_cluster_assembly_SufBD"/>
</dbReference>
<reference evidence="3" key="4">
    <citation type="submission" date="2020-09" db="EMBL/GenBank/DDBJ databases">
        <authorList>
            <person name="Sun Q."/>
            <person name="Ohkuma M."/>
        </authorList>
    </citation>
    <scope>NUCLEOTIDE SEQUENCE</scope>
    <source>
        <strain evidence="3">JCM 31740</strain>
    </source>
</reference>
<dbReference type="InterPro" id="IPR000825">
    <property type="entry name" value="SUF_FeS_clus_asmbl_SufBD_core"/>
</dbReference>
<reference evidence="2" key="3">
    <citation type="journal article" date="2019" name="BMC Res. Notes">
        <title>Complete genome sequence of the Sulfodiicoccus acidiphilus strain HS-1T, the first crenarchaeon that lacks polB3, isolated from an acidic hot spring in Ohwaku-dani, Hakone, Japan.</title>
        <authorList>
            <person name="Sakai H.D."/>
            <person name="Kurosawa N."/>
        </authorList>
    </citation>
    <scope>NUCLEOTIDE SEQUENCE</scope>
    <source>
        <strain evidence="2">HS-1</strain>
    </source>
</reference>
<dbReference type="KEGG" id="sacd:HS1genome_1127"/>
<dbReference type="GO" id="GO:0016226">
    <property type="term" value="P:iron-sulfur cluster assembly"/>
    <property type="evidence" value="ECO:0007669"/>
    <property type="project" value="InterPro"/>
</dbReference>
<dbReference type="EMBL" id="BMQS01000009">
    <property type="protein sequence ID" value="GGT95177.1"/>
    <property type="molecule type" value="Genomic_DNA"/>
</dbReference>
<dbReference type="PANTHER" id="PTHR43575">
    <property type="entry name" value="PROTEIN ABCI7, CHLOROPLASTIC"/>
    <property type="match status" value="1"/>
</dbReference>
<proteinExistence type="predicted"/>
<sequence>MPVVDEDSIIPHLDSLPDRGDRKELFLKYRNTPYQLVNDSPTIKHYTQWSLYDSLNLKVRQVSGERLEPPLKYERSTILHNNVLQSGVMNDELGKDRPNLEDKLSLLTLCLSKRVSVVEDGRHLVYHRTDAEGVFSPLYVELEGKENSVTEVVYISEAVGRTMNSFVIKVKVPKSSVVNLILVERDSLSYTYGKVLVENLGEANVSLLSSGANQSHVEVNTELGEGAEINFNARVIGVKDNRLDVKTTVNHLGKKSVSNGVLKGVSGDASTVTIRGIATVSETGQDSSTSIIGRGLLLNPSSRVVVTPMLEVKTGKVVMAKHSASASRVSDDMIFYLQNRGLDRRSAEGLILRGFLSEEGDLDIMRELIESRLRELGY</sequence>
<accession>A0A348B3I6</accession>
<protein>
    <recommendedName>
        <fullName evidence="1">SUF system FeS cluster assembly SufBD core domain-containing protein</fullName>
    </recommendedName>
</protein>
<keyword evidence="4" id="KW-1185">Reference proteome</keyword>
<reference evidence="4" key="2">
    <citation type="submission" date="2018-04" db="EMBL/GenBank/DDBJ databases">
        <title>Complete genome sequence of Sulfodiicoccus acidiphilus strain HS-1.</title>
        <authorList>
            <person name="Sakai H.D."/>
            <person name="Kurosawa N."/>
        </authorList>
    </citation>
    <scope>NUCLEOTIDE SEQUENCE [LARGE SCALE GENOMIC DNA]</scope>
    <source>
        <strain evidence="4">HS-1</strain>
    </source>
</reference>
<dbReference type="Proteomes" id="UP000276741">
    <property type="component" value="Chromosome"/>
</dbReference>
<feature type="domain" description="SUF system FeS cluster assembly SufBD core" evidence="1">
    <location>
        <begin position="135"/>
        <end position="355"/>
    </location>
</feature>
<name>A0A348B3I6_9CREN</name>
<reference evidence="3" key="1">
    <citation type="journal article" date="2014" name="Int. J. Syst. Evol. Microbiol.">
        <title>Complete genome sequence of Corynebacterium casei LMG S-19264T (=DSM 44701T), isolated from a smear-ripened cheese.</title>
        <authorList>
            <consortium name="US DOE Joint Genome Institute (JGI-PGF)"/>
            <person name="Walter F."/>
            <person name="Albersmeier A."/>
            <person name="Kalinowski J."/>
            <person name="Ruckert C."/>
        </authorList>
    </citation>
    <scope>NUCLEOTIDE SEQUENCE</scope>
    <source>
        <strain evidence="3">JCM 31740</strain>
    </source>
</reference>
<evidence type="ECO:0000313" key="3">
    <source>
        <dbReference type="EMBL" id="GGT95177.1"/>
    </source>
</evidence>